<proteinExistence type="predicted"/>
<dbReference type="Proteomes" id="UP000734854">
    <property type="component" value="Unassembled WGS sequence"/>
</dbReference>
<protein>
    <submittedName>
        <fullName evidence="2">Uncharacterized protein</fullName>
    </submittedName>
</protein>
<keyword evidence="1" id="KW-0812">Transmembrane</keyword>
<reference evidence="2 3" key="1">
    <citation type="submission" date="2020-08" db="EMBL/GenBank/DDBJ databases">
        <title>Plant Genome Project.</title>
        <authorList>
            <person name="Zhang R.-G."/>
        </authorList>
    </citation>
    <scope>NUCLEOTIDE SEQUENCE [LARGE SCALE GENOMIC DNA]</scope>
    <source>
        <tissue evidence="2">Rhizome</tissue>
    </source>
</reference>
<evidence type="ECO:0000313" key="3">
    <source>
        <dbReference type="Proteomes" id="UP000734854"/>
    </source>
</evidence>
<comment type="caution">
    <text evidence="2">The sequence shown here is derived from an EMBL/GenBank/DDBJ whole genome shotgun (WGS) entry which is preliminary data.</text>
</comment>
<name>A0A8J5KGV0_ZINOF</name>
<evidence type="ECO:0000313" key="2">
    <source>
        <dbReference type="EMBL" id="KAG6475832.1"/>
    </source>
</evidence>
<dbReference type="AlphaFoldDB" id="A0A8J5KGV0"/>
<evidence type="ECO:0000256" key="1">
    <source>
        <dbReference type="SAM" id="Phobius"/>
    </source>
</evidence>
<keyword evidence="1" id="KW-0472">Membrane</keyword>
<keyword evidence="3" id="KW-1185">Reference proteome</keyword>
<keyword evidence="1" id="KW-1133">Transmembrane helix</keyword>
<gene>
    <name evidence="2" type="ORF">ZIOFF_065061</name>
</gene>
<accession>A0A8J5KGV0</accession>
<dbReference type="EMBL" id="JACMSC010000018">
    <property type="protein sequence ID" value="KAG6475832.1"/>
    <property type="molecule type" value="Genomic_DNA"/>
</dbReference>
<sequence length="120" mass="13740">MMDASQDPQGNAPIDDMDVVIALRKGIRTCTQHPIERFTQRYFSVMETFGGLAIRRRIWKDILSLLVGRFSLVSLLNLMDIYILAILSYHNNAFIASHAVNIANKLNSSTYPLLELYFKF</sequence>
<organism evidence="2 3">
    <name type="scientific">Zingiber officinale</name>
    <name type="common">Ginger</name>
    <name type="synonym">Amomum zingiber</name>
    <dbReference type="NCBI Taxonomy" id="94328"/>
    <lineage>
        <taxon>Eukaryota</taxon>
        <taxon>Viridiplantae</taxon>
        <taxon>Streptophyta</taxon>
        <taxon>Embryophyta</taxon>
        <taxon>Tracheophyta</taxon>
        <taxon>Spermatophyta</taxon>
        <taxon>Magnoliopsida</taxon>
        <taxon>Liliopsida</taxon>
        <taxon>Zingiberales</taxon>
        <taxon>Zingiberaceae</taxon>
        <taxon>Zingiber</taxon>
    </lineage>
</organism>
<feature type="transmembrane region" description="Helical" evidence="1">
    <location>
        <begin position="62"/>
        <end position="87"/>
    </location>
</feature>